<reference evidence="2 3" key="1">
    <citation type="submission" date="2016-02" db="EMBL/GenBank/DDBJ databases">
        <title>Genome analysis of coral dinoflagellate symbionts highlights evolutionary adaptations to a symbiotic lifestyle.</title>
        <authorList>
            <person name="Aranda M."/>
            <person name="Li Y."/>
            <person name="Liew Y.J."/>
            <person name="Baumgarten S."/>
            <person name="Simakov O."/>
            <person name="Wilson M."/>
            <person name="Piel J."/>
            <person name="Ashoor H."/>
            <person name="Bougouffa S."/>
            <person name="Bajic V.B."/>
            <person name="Ryu T."/>
            <person name="Ravasi T."/>
            <person name="Bayer T."/>
            <person name="Micklem G."/>
            <person name="Kim H."/>
            <person name="Bhak J."/>
            <person name="Lajeunesse T.C."/>
            <person name="Voolstra C.R."/>
        </authorList>
    </citation>
    <scope>NUCLEOTIDE SEQUENCE [LARGE SCALE GENOMIC DNA]</scope>
    <source>
        <strain evidence="2 3">CCMP2467</strain>
    </source>
</reference>
<comment type="caution">
    <text evidence="2">The sequence shown here is derived from an EMBL/GenBank/DDBJ whole genome shotgun (WGS) entry which is preliminary data.</text>
</comment>
<protein>
    <submittedName>
        <fullName evidence="2">Uncharacterized protein</fullName>
    </submittedName>
</protein>
<name>A0A1Q9ECA5_SYMMI</name>
<evidence type="ECO:0000313" key="3">
    <source>
        <dbReference type="Proteomes" id="UP000186817"/>
    </source>
</evidence>
<sequence length="1026" mass="110761">MVDTKASVCTSPRRAGQGGHATSKKWLQIRGAVRAAGIARHSGGAGAREVGDKDLQKSITSRRFEWPSSLTESPSSSRGASPNTDAEELLRLSLLSGKLLASNQIPNLEWACTVCRCRNMDSVLLADQGFRIARLHGAAFLDAPALSSLLAASTATTGFFTRFKQTIRKGRMPASIRLRGYLHEQEARRPGLQGQPRLAGILAAVPVGAVDEALLEAGQGGGPELLTGPSCQISAGLEEEDEEGALRATGESTVVLVVDFAEDVVQHLSPYDPVTSPIEVQPFLSGSPPHLMLVHFALVAAAKEWLVTLTGERMAFYSAAEEPEQDAINPPEPGPKKKLAAKPKRPTTSQLAEQMETMLSMLPALAQQVQEISSRQRALEGRPTQENLCWGPLLVRQPAGLETLGSFGACSGGEGGLSCQEAPAYAERLGGYGHQRSLGTVFCANIADTLVAGDVAGAEVDFSQPPPGGHYHDGSNGFKTKSSGKAAPLDFDTMIVGTRGTFGAFLASTLQLSQDTPPGSSATTGPLDPTSSSPPPVPKDRPCSLNAERLKKTGRGHWDPVPFLDGEPDLAIAKTMEIKFLLVTRLLLRSPLFSGEVLIERACWFPLISFRSDSYISTAIALRGTPLCFELIASVFARGLSSLMSRREAREAHDIEVYGLESALVNDLAQTLRWKTESAWTWDRPKHINCLEAGAFRRLCFKKAHGSIPSRFASLIDSNVARCAISKGRSPSGALTRELRQVGAVCVAFGLFGALPFCPTRLMPADGPSRGTSTPEPLPGTPLQHRCILQLRSERLPPFHAPADGLRIGFVWSCLCAGGSLPYPVIATPRCLLFSSGLLTWILMPLLDFPAKALPCVTEQAFAQSCSDDVDLVNALLARYGRALYESGRPYNHYAETVNAVAGKFPKIRRLLQPAWDVAFQWQKLEPHIHHQAMPWQVLLALVTAALLWGWVDVAGVLALAWGGLARIGEIFAAFRCDLVLPSDIQYTVDYILLAVREPKTRNTAARHQALRLDQPQLIMVVEHQL</sequence>
<dbReference type="OrthoDB" id="426127at2759"/>
<proteinExistence type="predicted"/>
<accession>A0A1Q9ECA5</accession>
<feature type="region of interest" description="Disordered" evidence="1">
    <location>
        <begin position="513"/>
        <end position="542"/>
    </location>
</feature>
<feature type="compositionally biased region" description="Polar residues" evidence="1">
    <location>
        <begin position="513"/>
        <end position="524"/>
    </location>
</feature>
<feature type="region of interest" description="Disordered" evidence="1">
    <location>
        <begin position="1"/>
        <end position="23"/>
    </location>
</feature>
<gene>
    <name evidence="2" type="ORF">AK812_SmicGene11814</name>
</gene>
<keyword evidence="3" id="KW-1185">Reference proteome</keyword>
<evidence type="ECO:0000313" key="2">
    <source>
        <dbReference type="EMBL" id="OLQ05070.1"/>
    </source>
</evidence>
<dbReference type="AlphaFoldDB" id="A0A1Q9ECA5"/>
<dbReference type="Proteomes" id="UP000186817">
    <property type="component" value="Unassembled WGS sequence"/>
</dbReference>
<evidence type="ECO:0000256" key="1">
    <source>
        <dbReference type="SAM" id="MobiDB-lite"/>
    </source>
</evidence>
<dbReference type="EMBL" id="LSRX01000195">
    <property type="protein sequence ID" value="OLQ05070.1"/>
    <property type="molecule type" value="Genomic_DNA"/>
</dbReference>
<feature type="compositionally biased region" description="Basic residues" evidence="1">
    <location>
        <begin position="336"/>
        <end position="345"/>
    </location>
</feature>
<organism evidence="2 3">
    <name type="scientific">Symbiodinium microadriaticum</name>
    <name type="common">Dinoflagellate</name>
    <name type="synonym">Zooxanthella microadriatica</name>
    <dbReference type="NCBI Taxonomy" id="2951"/>
    <lineage>
        <taxon>Eukaryota</taxon>
        <taxon>Sar</taxon>
        <taxon>Alveolata</taxon>
        <taxon>Dinophyceae</taxon>
        <taxon>Suessiales</taxon>
        <taxon>Symbiodiniaceae</taxon>
        <taxon>Symbiodinium</taxon>
    </lineage>
</organism>
<feature type="region of interest" description="Disordered" evidence="1">
    <location>
        <begin position="322"/>
        <end position="346"/>
    </location>
</feature>